<feature type="coiled-coil region" evidence="2">
    <location>
        <begin position="280"/>
        <end position="307"/>
    </location>
</feature>
<keyword evidence="3" id="KW-0812">Transmembrane</keyword>
<feature type="transmembrane region" description="Helical" evidence="3">
    <location>
        <begin position="180"/>
        <end position="199"/>
    </location>
</feature>
<keyword evidence="1" id="KW-0378">Hydrolase</keyword>
<proteinExistence type="predicted"/>
<dbReference type="InterPro" id="IPR052016">
    <property type="entry name" value="Bact_Sigma-Reg"/>
</dbReference>
<dbReference type="Gene3D" id="3.60.40.10">
    <property type="entry name" value="PPM-type phosphatase domain"/>
    <property type="match status" value="1"/>
</dbReference>
<dbReference type="Proteomes" id="UP000319578">
    <property type="component" value="Unassembled WGS sequence"/>
</dbReference>
<accession>A0ABQ0TVS4</accession>
<dbReference type="RefSeq" id="WP_236699912.1">
    <property type="nucleotide sequence ID" value="NZ_BJON01000019.1"/>
</dbReference>
<feature type="transmembrane region" description="Helical" evidence="3">
    <location>
        <begin position="126"/>
        <end position="145"/>
    </location>
</feature>
<name>A0ABQ0TVS4_9BACL</name>
<sequence>MIWEALLYGLGSGGGVYIALLSNKWKKTKQWEDVSFLQGIGLVAWCIGSVLALSPVWWMQKLSLPVSLITYASFLRSLHVFPLATHATSGRWKMIIDTLALVVTFALMVVIHDLTYQAEGHSPAMMYWQGGFYLLLPAFSIFLIIRQLQGTARLKRERLLLSTILFIAVTMMTPMVPSSVLIWCVLVSFVCLFFAHRGLGQQQILHIAKTEYRYLFERQKFGKQDAIISQFMLLSITFALVGIPQIPYYGRVGLGAGILFGLVRVYLTTRENRILMNQTLVAASHLEQKYENQLEQIQLQNKKLSQVLGLKQNYEYLLLASNEQSLREVNYETLQQVIEELVDTWFARMDTLTFFQLSLESKSGEVYFRLERGSRGYSGSLHHVNTRMIVSEQRDTALVPRYVSLFAQTSVVDQGHAELDHSFFQVLLVNVRGLILRCLHEHQALELGVMETEMGLARRIQSMLIPKEELIIKGLRARTVYAPITYVGGDYVDYIRIDDRYVCFIVADVSGHGLPASLLATGISSAARAVLQTSWSPDVILERLNQLLYENLSKTRLFITMMVACYDSYEHKLLLSRAGHPKPLYLSTTRQSVLDCRGGVGLGLLPDSTYPLEEVLLKEDAMLLIYTDGLVNTGRKDAFHYLQQWLGGLSALLDDPGNTNDEVIDRVESYVWGMTRREKQIDDISVLILQFQSDPHTKVQ</sequence>
<evidence type="ECO:0000259" key="4">
    <source>
        <dbReference type="SMART" id="SM00331"/>
    </source>
</evidence>
<evidence type="ECO:0000256" key="1">
    <source>
        <dbReference type="ARBA" id="ARBA00022801"/>
    </source>
</evidence>
<keyword evidence="3" id="KW-0472">Membrane</keyword>
<feature type="transmembrane region" description="Helical" evidence="3">
    <location>
        <begin position="157"/>
        <end position="174"/>
    </location>
</feature>
<dbReference type="PANTHER" id="PTHR43156:SF2">
    <property type="entry name" value="STAGE II SPORULATION PROTEIN E"/>
    <property type="match status" value="1"/>
</dbReference>
<reference evidence="5 6" key="1">
    <citation type="submission" date="2019-06" db="EMBL/GenBank/DDBJ databases">
        <title>Whole genome shotgun sequence of Brevibacillus reuszeri NBRC 15719.</title>
        <authorList>
            <person name="Hosoyama A."/>
            <person name="Uohara A."/>
            <person name="Ohji S."/>
            <person name="Ichikawa N."/>
        </authorList>
    </citation>
    <scope>NUCLEOTIDE SEQUENCE [LARGE SCALE GENOMIC DNA]</scope>
    <source>
        <strain evidence="5 6">NBRC 15719</strain>
    </source>
</reference>
<dbReference type="EMBL" id="BJON01000019">
    <property type="protein sequence ID" value="GED71043.1"/>
    <property type="molecule type" value="Genomic_DNA"/>
</dbReference>
<feature type="domain" description="PPM-type phosphatase" evidence="4">
    <location>
        <begin position="472"/>
        <end position="691"/>
    </location>
</feature>
<dbReference type="SMART" id="SM00331">
    <property type="entry name" value="PP2C_SIG"/>
    <property type="match status" value="1"/>
</dbReference>
<gene>
    <name evidence="5" type="ORF">BRE01_47450</name>
</gene>
<protein>
    <recommendedName>
        <fullName evidence="4">PPM-type phosphatase domain-containing protein</fullName>
    </recommendedName>
</protein>
<feature type="transmembrane region" description="Helical" evidence="3">
    <location>
        <begin position="95"/>
        <end position="114"/>
    </location>
</feature>
<dbReference type="Pfam" id="PF07228">
    <property type="entry name" value="SpoIIE"/>
    <property type="match status" value="1"/>
</dbReference>
<keyword evidence="3" id="KW-1133">Transmembrane helix</keyword>
<feature type="transmembrane region" description="Helical" evidence="3">
    <location>
        <begin position="6"/>
        <end position="22"/>
    </location>
</feature>
<dbReference type="PANTHER" id="PTHR43156">
    <property type="entry name" value="STAGE II SPORULATION PROTEIN E-RELATED"/>
    <property type="match status" value="1"/>
</dbReference>
<keyword evidence="6" id="KW-1185">Reference proteome</keyword>
<evidence type="ECO:0000256" key="3">
    <source>
        <dbReference type="SAM" id="Phobius"/>
    </source>
</evidence>
<dbReference type="SUPFAM" id="SSF81606">
    <property type="entry name" value="PP2C-like"/>
    <property type="match status" value="1"/>
</dbReference>
<dbReference type="InterPro" id="IPR036457">
    <property type="entry name" value="PPM-type-like_dom_sf"/>
</dbReference>
<feature type="transmembrane region" description="Helical" evidence="3">
    <location>
        <begin position="34"/>
        <end position="58"/>
    </location>
</feature>
<organism evidence="5 6">
    <name type="scientific">Brevibacillus reuszeri</name>
    <dbReference type="NCBI Taxonomy" id="54915"/>
    <lineage>
        <taxon>Bacteria</taxon>
        <taxon>Bacillati</taxon>
        <taxon>Bacillota</taxon>
        <taxon>Bacilli</taxon>
        <taxon>Bacillales</taxon>
        <taxon>Paenibacillaceae</taxon>
        <taxon>Brevibacillus</taxon>
    </lineage>
</organism>
<evidence type="ECO:0000256" key="2">
    <source>
        <dbReference type="SAM" id="Coils"/>
    </source>
</evidence>
<keyword evidence="2" id="KW-0175">Coiled coil</keyword>
<feature type="transmembrane region" description="Helical" evidence="3">
    <location>
        <begin position="226"/>
        <end position="243"/>
    </location>
</feature>
<comment type="caution">
    <text evidence="5">The sequence shown here is derived from an EMBL/GenBank/DDBJ whole genome shotgun (WGS) entry which is preliminary data.</text>
</comment>
<evidence type="ECO:0000313" key="5">
    <source>
        <dbReference type="EMBL" id="GED71043.1"/>
    </source>
</evidence>
<evidence type="ECO:0000313" key="6">
    <source>
        <dbReference type="Proteomes" id="UP000319578"/>
    </source>
</evidence>
<dbReference type="InterPro" id="IPR001932">
    <property type="entry name" value="PPM-type_phosphatase-like_dom"/>
</dbReference>